<dbReference type="Pfam" id="PF02197">
    <property type="entry name" value="RIIa"/>
    <property type="match status" value="1"/>
</dbReference>
<evidence type="ECO:0000256" key="3">
    <source>
        <dbReference type="ARBA" id="ARBA00022553"/>
    </source>
</evidence>
<dbReference type="GO" id="GO:0034236">
    <property type="term" value="F:protein kinase A catalytic subunit binding"/>
    <property type="evidence" value="ECO:0007669"/>
    <property type="project" value="TreeGrafter"/>
</dbReference>
<accession>A0AAV9WVH9</accession>
<name>A0AAV9WVH9_9PEZI</name>
<dbReference type="FunFam" id="2.60.120.10:FF:000039">
    <property type="entry name" value="cAMP-dependent protein kinase regulatory subunit"/>
    <property type="match status" value="1"/>
</dbReference>
<dbReference type="InterPro" id="IPR050503">
    <property type="entry name" value="cAMP-dep_PK_reg_su-like"/>
</dbReference>
<dbReference type="InterPro" id="IPR018488">
    <property type="entry name" value="cNMP-bd_CS"/>
</dbReference>
<reference evidence="13 14" key="1">
    <citation type="submission" date="2019-10" db="EMBL/GenBank/DDBJ databases">
        <authorList>
            <person name="Palmer J.M."/>
        </authorList>
    </citation>
    <scope>NUCLEOTIDE SEQUENCE [LARGE SCALE GENOMIC DNA]</scope>
    <source>
        <strain evidence="13 14">TWF694</strain>
    </source>
</reference>
<dbReference type="AlphaFoldDB" id="A0AAV9WVH9"/>
<dbReference type="InterPro" id="IPR000595">
    <property type="entry name" value="cNMP-bd_dom"/>
</dbReference>
<comment type="subunit">
    <text evidence="8 9">Tetramer, composed of 2 regulatory (R) and 2 catalytic (C) subunits. In the presence of cAMP it dissociates into 2 active monomeric C subunits and an R dimer.</text>
</comment>
<dbReference type="SUPFAM" id="SSF51206">
    <property type="entry name" value="cAMP-binding domain-like"/>
    <property type="match status" value="2"/>
</dbReference>
<dbReference type="SMART" id="SM00394">
    <property type="entry name" value="RIIa"/>
    <property type="match status" value="1"/>
</dbReference>
<dbReference type="GO" id="GO:0005952">
    <property type="term" value="C:cAMP-dependent protein kinase complex"/>
    <property type="evidence" value="ECO:0007669"/>
    <property type="project" value="InterPro"/>
</dbReference>
<dbReference type="FunFam" id="2.60.120.10:FF:000118">
    <property type="entry name" value="cAMP-dependent protein kinase regulatory subunit"/>
    <property type="match status" value="1"/>
</dbReference>
<dbReference type="GO" id="GO:0005634">
    <property type="term" value="C:nucleus"/>
    <property type="evidence" value="ECO:0007669"/>
    <property type="project" value="TreeGrafter"/>
</dbReference>
<dbReference type="SMART" id="SM00100">
    <property type="entry name" value="cNMP"/>
    <property type="match status" value="2"/>
</dbReference>
<keyword evidence="6 9" id="KW-0547">Nucleotide-binding</keyword>
<dbReference type="Pfam" id="PF00027">
    <property type="entry name" value="cNMP_binding"/>
    <property type="match status" value="2"/>
</dbReference>
<proteinExistence type="inferred from homology"/>
<dbReference type="PIRSF" id="PIRSF000548">
    <property type="entry name" value="PK_regulatory"/>
    <property type="match status" value="1"/>
</dbReference>
<gene>
    <name evidence="13" type="ORF">TWF694_004977</name>
</gene>
<dbReference type="PROSITE" id="PS00889">
    <property type="entry name" value="CNMP_BINDING_2"/>
    <property type="match status" value="2"/>
</dbReference>
<dbReference type="Gene3D" id="2.60.120.10">
    <property type="entry name" value="Jelly Rolls"/>
    <property type="match status" value="2"/>
</dbReference>
<evidence type="ECO:0000256" key="8">
    <source>
        <dbReference type="ARBA" id="ARBA00025979"/>
    </source>
</evidence>
<keyword evidence="4 9" id="KW-0116">cAMP-binding</keyword>
<feature type="compositionally biased region" description="Polar residues" evidence="11">
    <location>
        <begin position="121"/>
        <end position="130"/>
    </location>
</feature>
<evidence type="ECO:0000256" key="4">
    <source>
        <dbReference type="ARBA" id="ARBA00022566"/>
    </source>
</evidence>
<keyword evidence="14" id="KW-1185">Reference proteome</keyword>
<evidence type="ECO:0000313" key="14">
    <source>
        <dbReference type="Proteomes" id="UP001365542"/>
    </source>
</evidence>
<dbReference type="PANTHER" id="PTHR11635:SF152">
    <property type="entry name" value="CAMP-DEPENDENT PROTEIN KINASE TYPE I REGULATORY SUBUNIT-RELATED"/>
    <property type="match status" value="1"/>
</dbReference>
<feature type="binding site" evidence="10">
    <location>
        <position position="328"/>
    </location>
    <ligand>
        <name>3',5'-cyclic AMP</name>
        <dbReference type="ChEBI" id="CHEBI:58165"/>
        <label>1</label>
    </ligand>
</feature>
<comment type="caution">
    <text evidence="13">The sequence shown here is derived from an EMBL/GenBank/DDBJ whole genome shotgun (WGS) entry which is preliminary data.</text>
</comment>
<dbReference type="CDD" id="cd00038">
    <property type="entry name" value="CAP_ED"/>
    <property type="match status" value="2"/>
</dbReference>
<dbReference type="GO" id="GO:0005829">
    <property type="term" value="C:cytosol"/>
    <property type="evidence" value="ECO:0007669"/>
    <property type="project" value="TreeGrafter"/>
</dbReference>
<feature type="domain" description="Cyclic nucleotide-binding" evidence="12">
    <location>
        <begin position="373"/>
        <end position="491"/>
    </location>
</feature>
<evidence type="ECO:0000256" key="1">
    <source>
        <dbReference type="ARBA" id="ARBA00005753"/>
    </source>
</evidence>
<protein>
    <recommendedName>
        <fullName evidence="2 9">cAMP-dependent protein kinase regulatory subunit</fullName>
    </recommendedName>
</protein>
<feature type="binding site" evidence="10">
    <location>
        <position position="319"/>
    </location>
    <ligand>
        <name>3',5'-cyclic AMP</name>
        <dbReference type="ChEBI" id="CHEBI:58165"/>
        <label>1</label>
    </ligand>
</feature>
<dbReference type="InterPro" id="IPR014710">
    <property type="entry name" value="RmlC-like_jellyroll"/>
</dbReference>
<feature type="binding site" evidence="10">
    <location>
        <position position="450"/>
    </location>
    <ligand>
        <name>3',5'-cyclic AMP</name>
        <dbReference type="ChEBI" id="CHEBI:58165"/>
        <label>2</label>
    </ligand>
</feature>
<organism evidence="13 14">
    <name type="scientific">Orbilia ellipsospora</name>
    <dbReference type="NCBI Taxonomy" id="2528407"/>
    <lineage>
        <taxon>Eukaryota</taxon>
        <taxon>Fungi</taxon>
        <taxon>Dikarya</taxon>
        <taxon>Ascomycota</taxon>
        <taxon>Pezizomycotina</taxon>
        <taxon>Orbiliomycetes</taxon>
        <taxon>Orbiliales</taxon>
        <taxon>Orbiliaceae</taxon>
        <taxon>Orbilia</taxon>
    </lineage>
</organism>
<evidence type="ECO:0000256" key="7">
    <source>
        <dbReference type="ARBA" id="ARBA00023149"/>
    </source>
</evidence>
<keyword evidence="7 9" id="KW-0114">cAMP</keyword>
<feature type="region of interest" description="Disordered" evidence="11">
    <location>
        <begin position="484"/>
        <end position="520"/>
    </location>
</feature>
<keyword evidence="3" id="KW-0597">Phosphoprotein</keyword>
<dbReference type="GO" id="GO:0030552">
    <property type="term" value="F:cAMP binding"/>
    <property type="evidence" value="ECO:0007669"/>
    <property type="project" value="UniProtKB-KW"/>
</dbReference>
<feature type="binding site" evidence="10">
    <location>
        <position position="441"/>
    </location>
    <ligand>
        <name>3',5'-cyclic AMP</name>
        <dbReference type="ChEBI" id="CHEBI:58165"/>
        <label>2</label>
    </ligand>
</feature>
<feature type="compositionally biased region" description="Polar residues" evidence="11">
    <location>
        <begin position="190"/>
        <end position="216"/>
    </location>
</feature>
<sequence length="520" mass="55938">MSSTALPPAYIHERTVLEREIQKQDPTDVLQFCANHFNKRLESQRAEFLLSGANAAGSSASAFGGLSAGSGGRASPGLVPVETSFPGFNTATTFQSAASPPTDGVGPNEPIPEEDEPEMGQSPTAPSFKQSFGGYGFGPKDGSSSLAERVSASPPPSGTTFAPRGRQAQSTLSPPAAPSSAFRSPSPSSDFPTNYNQNRRTSVSAESMVPSASNEDWTPPFTKKTDDQLHRLTVAIADNLLFRNLDEEQTKQVLGALTEKTIRHKDTRIITQGDVGDFFYVVEKGVFDVYVNPAGSMTSGPDGMGKKVTTIEAGGSFGELALMYNAPRAATVISTIPDSILWSLDRVTFRKILMENTFKKRRMYEAFLETVPLLSGLMPYERSKIADALETKTYTPDTIIIQEGDPGDNFYIVELGTAEVKKRSEGATVLKTYTKGDYFGELALLNDAPRAASVVAKDKVKVATLGKEGFQRLLGPVTEIMRRNDPSQQTQDASVPPPQVDGSSDTDMGGVVVNETYNLD</sequence>
<evidence type="ECO:0000313" key="13">
    <source>
        <dbReference type="EMBL" id="KAK6526381.1"/>
    </source>
</evidence>
<dbReference type="InterPro" id="IPR003117">
    <property type="entry name" value="cAMP_dep_PK_reg_su_I/II_a/b"/>
</dbReference>
<feature type="compositionally biased region" description="Low complexity" evidence="11">
    <location>
        <begin position="178"/>
        <end position="189"/>
    </location>
</feature>
<dbReference type="EMBL" id="JAVHJO010000016">
    <property type="protein sequence ID" value="KAK6526381.1"/>
    <property type="molecule type" value="Genomic_DNA"/>
</dbReference>
<dbReference type="PROSITE" id="PS50042">
    <property type="entry name" value="CNMP_BINDING_3"/>
    <property type="match status" value="2"/>
</dbReference>
<dbReference type="PANTHER" id="PTHR11635">
    <property type="entry name" value="CAMP-DEPENDENT PROTEIN KINASE REGULATORY CHAIN"/>
    <property type="match status" value="1"/>
</dbReference>
<feature type="region of interest" description="Disordered" evidence="11">
    <location>
        <begin position="87"/>
        <end position="223"/>
    </location>
</feature>
<dbReference type="PRINTS" id="PR00103">
    <property type="entry name" value="CAMPKINASE"/>
</dbReference>
<comment type="similarity">
    <text evidence="1 9">Belongs to the cAMP-dependent kinase regulatory chain family.</text>
</comment>
<feature type="domain" description="Cyclic nucleotide-binding" evidence="12">
    <location>
        <begin position="241"/>
        <end position="370"/>
    </location>
</feature>
<evidence type="ECO:0000256" key="9">
    <source>
        <dbReference type="PIRNR" id="PIRNR000548"/>
    </source>
</evidence>
<evidence type="ECO:0000256" key="11">
    <source>
        <dbReference type="SAM" id="MobiDB-lite"/>
    </source>
</evidence>
<dbReference type="InterPro" id="IPR012198">
    <property type="entry name" value="cAMP_dep_PK_reg_su"/>
</dbReference>
<dbReference type="InterPro" id="IPR018490">
    <property type="entry name" value="cNMP-bd_dom_sf"/>
</dbReference>
<dbReference type="CDD" id="cd12098">
    <property type="entry name" value="DD_R_ScPKA-like"/>
    <property type="match status" value="1"/>
</dbReference>
<dbReference type="GO" id="GO:0004862">
    <property type="term" value="F:cAMP-dependent protein kinase inhibitor activity"/>
    <property type="evidence" value="ECO:0007669"/>
    <property type="project" value="TreeGrafter"/>
</dbReference>
<dbReference type="Proteomes" id="UP001365542">
    <property type="component" value="Unassembled WGS sequence"/>
</dbReference>
<evidence type="ECO:0000256" key="6">
    <source>
        <dbReference type="ARBA" id="ARBA00022741"/>
    </source>
</evidence>
<dbReference type="PROSITE" id="PS00888">
    <property type="entry name" value="CNMP_BINDING_1"/>
    <property type="match status" value="2"/>
</dbReference>
<keyword evidence="5" id="KW-0677">Repeat</keyword>
<evidence type="ECO:0000256" key="2">
    <source>
        <dbReference type="ARBA" id="ARBA00020355"/>
    </source>
</evidence>
<feature type="compositionally biased region" description="Polar residues" evidence="11">
    <location>
        <begin position="87"/>
        <end position="99"/>
    </location>
</feature>
<evidence type="ECO:0000259" key="12">
    <source>
        <dbReference type="PROSITE" id="PS50042"/>
    </source>
</evidence>
<dbReference type="GO" id="GO:0009267">
    <property type="term" value="P:cellular response to starvation"/>
    <property type="evidence" value="ECO:0007669"/>
    <property type="project" value="UniProtKB-ARBA"/>
</dbReference>
<evidence type="ECO:0000256" key="5">
    <source>
        <dbReference type="ARBA" id="ARBA00022737"/>
    </source>
</evidence>
<evidence type="ECO:0000256" key="10">
    <source>
        <dbReference type="PIRSR" id="PIRSR000548-1"/>
    </source>
</evidence>